<dbReference type="GO" id="GO:0016887">
    <property type="term" value="F:ATP hydrolysis activity"/>
    <property type="evidence" value="ECO:0007669"/>
    <property type="project" value="InterPro"/>
</dbReference>
<comment type="similarity">
    <text evidence="1">Belongs to the ABC transporter superfamily.</text>
</comment>
<dbReference type="Proteomes" id="UP000284841">
    <property type="component" value="Unassembled WGS sequence"/>
</dbReference>
<dbReference type="STRING" id="1776384.GCA_900086585_01127"/>
<evidence type="ECO:0000313" key="7">
    <source>
        <dbReference type="Proteomes" id="UP000284841"/>
    </source>
</evidence>
<evidence type="ECO:0000256" key="2">
    <source>
        <dbReference type="ARBA" id="ARBA00022448"/>
    </source>
</evidence>
<protein>
    <submittedName>
        <fullName evidence="6">ABC transporter ATP-binding protein</fullName>
    </submittedName>
</protein>
<dbReference type="InterPro" id="IPR025302">
    <property type="entry name" value="DrrA1/2-like_C"/>
</dbReference>
<evidence type="ECO:0000256" key="4">
    <source>
        <dbReference type="ARBA" id="ARBA00022840"/>
    </source>
</evidence>
<evidence type="ECO:0000256" key="1">
    <source>
        <dbReference type="ARBA" id="ARBA00005417"/>
    </source>
</evidence>
<keyword evidence="4 6" id="KW-0067">ATP-binding</keyword>
<gene>
    <name evidence="6" type="ORF">DW099_12775</name>
</gene>
<evidence type="ECO:0000259" key="5">
    <source>
        <dbReference type="PROSITE" id="PS50893"/>
    </source>
</evidence>
<dbReference type="InterPro" id="IPR003439">
    <property type="entry name" value="ABC_transporter-like_ATP-bd"/>
</dbReference>
<proteinExistence type="inferred from homology"/>
<dbReference type="Pfam" id="PF13732">
    <property type="entry name" value="DrrA1-3_C"/>
    <property type="match status" value="1"/>
</dbReference>
<dbReference type="PANTHER" id="PTHR43335:SF4">
    <property type="entry name" value="ABC TRANSPORTER, ATP-BINDING PROTEIN"/>
    <property type="match status" value="1"/>
</dbReference>
<dbReference type="Gene3D" id="3.40.50.300">
    <property type="entry name" value="P-loop containing nucleotide triphosphate hydrolases"/>
    <property type="match status" value="1"/>
</dbReference>
<dbReference type="EMBL" id="QRMS01000003">
    <property type="protein sequence ID" value="RHJ87560.1"/>
    <property type="molecule type" value="Genomic_DNA"/>
</dbReference>
<dbReference type="SUPFAM" id="SSF52540">
    <property type="entry name" value="P-loop containing nucleoside triphosphate hydrolases"/>
    <property type="match status" value="1"/>
</dbReference>
<dbReference type="InterPro" id="IPR027417">
    <property type="entry name" value="P-loop_NTPase"/>
</dbReference>
<accession>A0A415E1Q7</accession>
<dbReference type="InterPro" id="IPR003593">
    <property type="entry name" value="AAA+_ATPase"/>
</dbReference>
<dbReference type="OrthoDB" id="9804819at2"/>
<dbReference type="GO" id="GO:0005524">
    <property type="term" value="F:ATP binding"/>
    <property type="evidence" value="ECO:0007669"/>
    <property type="project" value="UniProtKB-KW"/>
</dbReference>
<organism evidence="6 7">
    <name type="scientific">Emergencia timonensis</name>
    <dbReference type="NCBI Taxonomy" id="1776384"/>
    <lineage>
        <taxon>Bacteria</taxon>
        <taxon>Bacillati</taxon>
        <taxon>Bacillota</taxon>
        <taxon>Clostridia</taxon>
        <taxon>Peptostreptococcales</taxon>
        <taxon>Anaerovoracaceae</taxon>
        <taxon>Emergencia</taxon>
    </lineage>
</organism>
<keyword evidence="2" id="KW-0813">Transport</keyword>
<keyword evidence="3" id="KW-0547">Nucleotide-binding</keyword>
<name>A0A415E1Q7_9FIRM</name>
<dbReference type="CDD" id="cd03230">
    <property type="entry name" value="ABC_DR_subfamily_A"/>
    <property type="match status" value="1"/>
</dbReference>
<dbReference type="Pfam" id="PF00005">
    <property type="entry name" value="ABC_tran"/>
    <property type="match status" value="1"/>
</dbReference>
<evidence type="ECO:0000256" key="3">
    <source>
        <dbReference type="ARBA" id="ARBA00022741"/>
    </source>
</evidence>
<dbReference type="RefSeq" id="WP_118335941.1">
    <property type="nucleotide sequence ID" value="NZ_AP025567.1"/>
</dbReference>
<dbReference type="PROSITE" id="PS50893">
    <property type="entry name" value="ABC_TRANSPORTER_2"/>
    <property type="match status" value="1"/>
</dbReference>
<dbReference type="SMART" id="SM00382">
    <property type="entry name" value="AAA"/>
    <property type="match status" value="1"/>
</dbReference>
<keyword evidence="7" id="KW-1185">Reference proteome</keyword>
<feature type="domain" description="ABC transporter" evidence="5">
    <location>
        <begin position="4"/>
        <end position="233"/>
    </location>
</feature>
<reference evidence="6 7" key="1">
    <citation type="submission" date="2018-08" db="EMBL/GenBank/DDBJ databases">
        <title>A genome reference for cultivated species of the human gut microbiota.</title>
        <authorList>
            <person name="Zou Y."/>
            <person name="Xue W."/>
            <person name="Luo G."/>
        </authorList>
    </citation>
    <scope>NUCLEOTIDE SEQUENCE [LARGE SCALE GENOMIC DNA]</scope>
    <source>
        <strain evidence="6 7">AM07-24</strain>
    </source>
</reference>
<dbReference type="PANTHER" id="PTHR43335">
    <property type="entry name" value="ABC TRANSPORTER, ATP-BINDING PROTEIN"/>
    <property type="match status" value="1"/>
</dbReference>
<sequence length="303" mass="33161">MNALEIRNLQKSFGSHVVLDNLTMTVREGEVFGFIGQNGAGKTTTMKAILGLLQADGGEIEVFGERVHYGQTATNKMIGYLPDVPAFYSYMRPGEYLKLCGEICGMSQGETKVKSQELLEMVGLTESVKKKIGGFSRGMKQRLGLAQALLAEPRLLICDEPTSALDPAGRKEILDIMRQVKGRTTVVFSTHVLSDVERICDTVAVLHKGKIALSGPLSEIKAKHRADTLQIEFTDPAEILQLQSKLGNSLKAEADGCILNIKTANLKQTEAEVLAILSAQNLMPVRLEITEPTLENLFMEVIK</sequence>
<evidence type="ECO:0000313" key="6">
    <source>
        <dbReference type="EMBL" id="RHJ87560.1"/>
    </source>
</evidence>
<comment type="caution">
    <text evidence="6">The sequence shown here is derived from an EMBL/GenBank/DDBJ whole genome shotgun (WGS) entry which is preliminary data.</text>
</comment>
<dbReference type="AlphaFoldDB" id="A0A415E1Q7"/>